<keyword evidence="6" id="KW-0472">Membrane</keyword>
<keyword evidence="6" id="KW-1133">Transmembrane helix</keyword>
<keyword evidence="3 8" id="KW-0808">Transferase</keyword>
<evidence type="ECO:0000256" key="1">
    <source>
        <dbReference type="ARBA" id="ARBA00005189"/>
    </source>
</evidence>
<dbReference type="EMBL" id="JFKA01000001">
    <property type="protein sequence ID" value="OSQ40342.1"/>
    <property type="molecule type" value="Genomic_DNA"/>
</dbReference>
<feature type="transmembrane region" description="Helical" evidence="6">
    <location>
        <begin position="12"/>
        <end position="33"/>
    </location>
</feature>
<dbReference type="STRING" id="1293891.TMES_00480"/>
<keyword evidence="4" id="KW-0443">Lipid metabolism</keyword>
<name>A0A1Y2L3F7_9PROT</name>
<evidence type="ECO:0000256" key="6">
    <source>
        <dbReference type="SAM" id="Phobius"/>
    </source>
</evidence>
<dbReference type="AlphaFoldDB" id="A0A1Y2L3F7"/>
<comment type="pathway">
    <text evidence="1">Lipid metabolism.</text>
</comment>
<gene>
    <name evidence="8" type="ORF">TMES_00480</name>
</gene>
<evidence type="ECO:0000256" key="5">
    <source>
        <dbReference type="ARBA" id="ARBA00023315"/>
    </source>
</evidence>
<dbReference type="Pfam" id="PF01553">
    <property type="entry name" value="Acyltransferase"/>
    <property type="match status" value="1"/>
</dbReference>
<dbReference type="SMART" id="SM00563">
    <property type="entry name" value="PlsC"/>
    <property type="match status" value="1"/>
</dbReference>
<organism evidence="8 9">
    <name type="scientific">Thalassospira mesophila</name>
    <dbReference type="NCBI Taxonomy" id="1293891"/>
    <lineage>
        <taxon>Bacteria</taxon>
        <taxon>Pseudomonadati</taxon>
        <taxon>Pseudomonadota</taxon>
        <taxon>Alphaproteobacteria</taxon>
        <taxon>Rhodospirillales</taxon>
        <taxon>Thalassospiraceae</taxon>
        <taxon>Thalassospira</taxon>
    </lineage>
</organism>
<evidence type="ECO:0000256" key="4">
    <source>
        <dbReference type="ARBA" id="ARBA00023098"/>
    </source>
</evidence>
<evidence type="ECO:0000256" key="3">
    <source>
        <dbReference type="ARBA" id="ARBA00022679"/>
    </source>
</evidence>
<comment type="caution">
    <text evidence="8">The sequence shown here is derived from an EMBL/GenBank/DDBJ whole genome shotgun (WGS) entry which is preliminary data.</text>
</comment>
<keyword evidence="9" id="KW-1185">Reference proteome</keyword>
<keyword evidence="6" id="KW-0812">Transmembrane</keyword>
<reference evidence="8 9" key="1">
    <citation type="submission" date="2014-03" db="EMBL/GenBank/DDBJ databases">
        <title>The draft genome sequence of Thalassospira mesophila JCM 18969.</title>
        <authorList>
            <person name="Lai Q."/>
            <person name="Shao Z."/>
        </authorList>
    </citation>
    <scope>NUCLEOTIDE SEQUENCE [LARGE SCALE GENOMIC DNA]</scope>
    <source>
        <strain evidence="8 9">JCM 18969</strain>
    </source>
</reference>
<evidence type="ECO:0000313" key="8">
    <source>
        <dbReference type="EMBL" id="OSQ40342.1"/>
    </source>
</evidence>
<dbReference type="GO" id="GO:0006654">
    <property type="term" value="P:phosphatidic acid biosynthetic process"/>
    <property type="evidence" value="ECO:0007669"/>
    <property type="project" value="TreeGrafter"/>
</dbReference>
<proteinExistence type="predicted"/>
<keyword evidence="5 8" id="KW-0012">Acyltransferase</keyword>
<dbReference type="PANTHER" id="PTHR10434:SF64">
    <property type="entry name" value="1-ACYL-SN-GLYCEROL-3-PHOSPHATE ACYLTRANSFERASE-RELATED"/>
    <property type="match status" value="1"/>
</dbReference>
<protein>
    <submittedName>
        <fullName evidence="8">Acyl-phosphate glycerol 3-phosphate acyltransferase</fullName>
    </submittedName>
</protein>
<dbReference type="SUPFAM" id="SSF69593">
    <property type="entry name" value="Glycerol-3-phosphate (1)-acyltransferase"/>
    <property type="match status" value="1"/>
</dbReference>
<dbReference type="Proteomes" id="UP000193391">
    <property type="component" value="Unassembled WGS sequence"/>
</dbReference>
<evidence type="ECO:0000313" key="9">
    <source>
        <dbReference type="Proteomes" id="UP000193391"/>
    </source>
</evidence>
<evidence type="ECO:0000259" key="7">
    <source>
        <dbReference type="SMART" id="SM00563"/>
    </source>
</evidence>
<evidence type="ECO:0000256" key="2">
    <source>
        <dbReference type="ARBA" id="ARBA00022516"/>
    </source>
</evidence>
<sequence>MTCYPCAAIRLLMYALLTFSLIPVQMVAVAFNLKLADDLPRFYHALCLKIMHIEVRLSGEPLIEGGGVLVANHASYLDIPILGAMTKGSFIAKKEVASWPIFGLLAKLQRSTFVERRPVRAREQTDQISQRLASGHKLILFPEGTSNDGNRILPFKSTLFGVAESVLPDGSQVKIQPVSIAATRLDGAPMGRDLRAFYSWYGDMDLAPHLWQFLALGKVTVEVVIHPPMTLAQAGSRKEMARRCESLVIQGHQAALTGANHGASVPLLDTKRPGDLIGCSPLAVVFEDFRLFG</sequence>
<dbReference type="InterPro" id="IPR002123">
    <property type="entry name" value="Plipid/glycerol_acylTrfase"/>
</dbReference>
<feature type="domain" description="Phospholipid/glycerol acyltransferase" evidence="7">
    <location>
        <begin position="67"/>
        <end position="183"/>
    </location>
</feature>
<dbReference type="GO" id="GO:0003841">
    <property type="term" value="F:1-acylglycerol-3-phosphate O-acyltransferase activity"/>
    <property type="evidence" value="ECO:0007669"/>
    <property type="project" value="TreeGrafter"/>
</dbReference>
<dbReference type="CDD" id="cd07989">
    <property type="entry name" value="LPLAT_AGPAT-like"/>
    <property type="match status" value="1"/>
</dbReference>
<accession>A0A1Y2L3F7</accession>
<dbReference type="PANTHER" id="PTHR10434">
    <property type="entry name" value="1-ACYL-SN-GLYCEROL-3-PHOSPHATE ACYLTRANSFERASE"/>
    <property type="match status" value="1"/>
</dbReference>
<keyword evidence="2" id="KW-0444">Lipid biosynthesis</keyword>
<dbReference type="OrthoDB" id="9806880at2"/>